<feature type="non-terminal residue" evidence="1">
    <location>
        <position position="1"/>
    </location>
</feature>
<comment type="caution">
    <text evidence="1">The sequence shown here is derived from an EMBL/GenBank/DDBJ whole genome shotgun (WGS) entry which is preliminary data.</text>
</comment>
<dbReference type="EMBL" id="BARV01045794">
    <property type="protein sequence ID" value="GAI71452.1"/>
    <property type="molecule type" value="Genomic_DNA"/>
</dbReference>
<reference evidence="1" key="1">
    <citation type="journal article" date="2014" name="Front. Microbiol.">
        <title>High frequency of phylogenetically diverse reductive dehalogenase-homologous genes in deep subseafloor sedimentary metagenomes.</title>
        <authorList>
            <person name="Kawai M."/>
            <person name="Futagami T."/>
            <person name="Toyoda A."/>
            <person name="Takaki Y."/>
            <person name="Nishi S."/>
            <person name="Hori S."/>
            <person name="Arai W."/>
            <person name="Tsubouchi T."/>
            <person name="Morono Y."/>
            <person name="Uchiyama I."/>
            <person name="Ito T."/>
            <person name="Fujiyama A."/>
            <person name="Inagaki F."/>
            <person name="Takami H."/>
        </authorList>
    </citation>
    <scope>NUCLEOTIDE SEQUENCE</scope>
    <source>
        <strain evidence="1">Expedition CK06-06</strain>
    </source>
</reference>
<gene>
    <name evidence="1" type="ORF">S06H3_66819</name>
</gene>
<accession>X1QSE6</accession>
<dbReference type="AlphaFoldDB" id="X1QSE6"/>
<feature type="non-terminal residue" evidence="1">
    <location>
        <position position="45"/>
    </location>
</feature>
<organism evidence="1">
    <name type="scientific">marine sediment metagenome</name>
    <dbReference type="NCBI Taxonomy" id="412755"/>
    <lineage>
        <taxon>unclassified sequences</taxon>
        <taxon>metagenomes</taxon>
        <taxon>ecological metagenomes</taxon>
    </lineage>
</organism>
<evidence type="ECO:0000313" key="1">
    <source>
        <dbReference type="EMBL" id="GAI71452.1"/>
    </source>
</evidence>
<name>X1QSE6_9ZZZZ</name>
<proteinExistence type="predicted"/>
<protein>
    <submittedName>
        <fullName evidence="1">Uncharacterized protein</fullName>
    </submittedName>
</protein>
<sequence length="45" mass="5284">EIDGFYNKIKIDLEIKQKADSHKEELINKNGKRVIVIPFTVKKKD</sequence>